<dbReference type="InterPro" id="IPR000277">
    <property type="entry name" value="Cys/Met-Metab_PyrdxlP-dep_enz"/>
</dbReference>
<accession>A0A0C9T0I3</accession>
<reference evidence="5" key="2">
    <citation type="submission" date="2015-01" db="EMBL/GenBank/DDBJ databases">
        <title>Evolutionary Origins and Diversification of the Mycorrhizal Mutualists.</title>
        <authorList>
            <consortium name="DOE Joint Genome Institute"/>
            <consortium name="Mycorrhizal Genomics Consortium"/>
            <person name="Kohler A."/>
            <person name="Kuo A."/>
            <person name="Nagy L.G."/>
            <person name="Floudas D."/>
            <person name="Copeland A."/>
            <person name="Barry K.W."/>
            <person name="Cichocki N."/>
            <person name="Veneault-Fourrey C."/>
            <person name="LaButti K."/>
            <person name="Lindquist E.A."/>
            <person name="Lipzen A."/>
            <person name="Lundell T."/>
            <person name="Morin E."/>
            <person name="Murat C."/>
            <person name="Riley R."/>
            <person name="Ohm R."/>
            <person name="Sun H."/>
            <person name="Tunlid A."/>
            <person name="Henrissat B."/>
            <person name="Grigoriev I.V."/>
            <person name="Hibbett D.S."/>
            <person name="Martin F."/>
        </authorList>
    </citation>
    <scope>NUCLEOTIDE SEQUENCE [LARGE SCALE GENOMIC DNA]</scope>
    <source>
        <strain evidence="5">ATCC 200175</strain>
    </source>
</reference>
<keyword evidence="5" id="KW-1185">Reference proteome</keyword>
<evidence type="ECO:0000256" key="2">
    <source>
        <dbReference type="ARBA" id="ARBA00022898"/>
    </source>
</evidence>
<dbReference type="PANTHER" id="PTHR42699:SF1">
    <property type="entry name" value="CYSTATHIONINE GAMMA-SYNTHASE-RELATED"/>
    <property type="match status" value="1"/>
</dbReference>
<dbReference type="EMBL" id="KN819335">
    <property type="protein sequence ID" value="KIJ15984.1"/>
    <property type="molecule type" value="Genomic_DNA"/>
</dbReference>
<dbReference type="InterPro" id="IPR015422">
    <property type="entry name" value="PyrdxlP-dep_Trfase_small"/>
</dbReference>
<dbReference type="InterPro" id="IPR051750">
    <property type="entry name" value="Trans-sulfuration_enzymes"/>
</dbReference>
<dbReference type="Pfam" id="PF01053">
    <property type="entry name" value="Cys_Met_Meta_PP"/>
    <property type="match status" value="1"/>
</dbReference>
<dbReference type="AlphaFoldDB" id="A0A0C9T0I3"/>
<dbReference type="GO" id="GO:0030170">
    <property type="term" value="F:pyridoxal phosphate binding"/>
    <property type="evidence" value="ECO:0007669"/>
    <property type="project" value="InterPro"/>
</dbReference>
<dbReference type="GO" id="GO:0019346">
    <property type="term" value="P:transsulfuration"/>
    <property type="evidence" value="ECO:0007669"/>
    <property type="project" value="InterPro"/>
</dbReference>
<evidence type="ECO:0000256" key="1">
    <source>
        <dbReference type="ARBA" id="ARBA00001933"/>
    </source>
</evidence>
<name>A0A0C9T0I3_PAXIN</name>
<dbReference type="OrthoDB" id="10047078at2759"/>
<keyword evidence="2 3" id="KW-0663">Pyridoxal phosphate</keyword>
<proteinExistence type="inferred from homology"/>
<dbReference type="PANTHER" id="PTHR42699">
    <property type="match status" value="1"/>
</dbReference>
<dbReference type="Proteomes" id="UP000053647">
    <property type="component" value="Unassembled WGS sequence"/>
</dbReference>
<dbReference type="InterPro" id="IPR015424">
    <property type="entry name" value="PyrdxlP-dep_Trfase"/>
</dbReference>
<protein>
    <submittedName>
        <fullName evidence="4">Cystathionine gamma-synthase</fullName>
    </submittedName>
</protein>
<comment type="cofactor">
    <cofactor evidence="1 3">
        <name>pyridoxal 5'-phosphate</name>
        <dbReference type="ChEBI" id="CHEBI:597326"/>
    </cofactor>
</comment>
<evidence type="ECO:0000256" key="3">
    <source>
        <dbReference type="RuleBase" id="RU362118"/>
    </source>
</evidence>
<dbReference type="FunFam" id="3.90.1150.10:FF:000063">
    <property type="entry name" value="Probable cystathionine gamma-synthase"/>
    <property type="match status" value="1"/>
</dbReference>
<reference evidence="4 5" key="1">
    <citation type="submission" date="2014-06" db="EMBL/GenBank/DDBJ databases">
        <authorList>
            <consortium name="DOE Joint Genome Institute"/>
            <person name="Kuo A."/>
            <person name="Kohler A."/>
            <person name="Nagy L.G."/>
            <person name="Floudas D."/>
            <person name="Copeland A."/>
            <person name="Barry K.W."/>
            <person name="Cichocki N."/>
            <person name="Veneault-Fourrey C."/>
            <person name="LaButti K."/>
            <person name="Lindquist E.A."/>
            <person name="Lipzen A."/>
            <person name="Lundell T."/>
            <person name="Morin E."/>
            <person name="Murat C."/>
            <person name="Sun H."/>
            <person name="Tunlid A."/>
            <person name="Henrissat B."/>
            <person name="Grigoriev I.V."/>
            <person name="Hibbett D.S."/>
            <person name="Martin F."/>
            <person name="Nordberg H.P."/>
            <person name="Cantor M.N."/>
            <person name="Hua S.X."/>
        </authorList>
    </citation>
    <scope>NUCLEOTIDE SEQUENCE [LARGE SCALE GENOMIC DNA]</scope>
    <source>
        <strain evidence="4 5">ATCC 200175</strain>
    </source>
</reference>
<dbReference type="SUPFAM" id="SSF53383">
    <property type="entry name" value="PLP-dependent transferases"/>
    <property type="match status" value="1"/>
</dbReference>
<dbReference type="GO" id="GO:0003962">
    <property type="term" value="F:cystathionine gamma-synthase activity"/>
    <property type="evidence" value="ECO:0007669"/>
    <property type="project" value="TreeGrafter"/>
</dbReference>
<dbReference type="Gene3D" id="3.90.1150.10">
    <property type="entry name" value="Aspartate Aminotransferase, domain 1"/>
    <property type="match status" value="1"/>
</dbReference>
<dbReference type="InterPro" id="IPR015421">
    <property type="entry name" value="PyrdxlP-dep_Trfase_major"/>
</dbReference>
<evidence type="ECO:0000313" key="4">
    <source>
        <dbReference type="EMBL" id="KIJ15984.1"/>
    </source>
</evidence>
<organism evidence="4 5">
    <name type="scientific">Paxillus involutus ATCC 200175</name>
    <dbReference type="NCBI Taxonomy" id="664439"/>
    <lineage>
        <taxon>Eukaryota</taxon>
        <taxon>Fungi</taxon>
        <taxon>Dikarya</taxon>
        <taxon>Basidiomycota</taxon>
        <taxon>Agaricomycotina</taxon>
        <taxon>Agaricomycetes</taxon>
        <taxon>Agaricomycetidae</taxon>
        <taxon>Boletales</taxon>
        <taxon>Paxilineae</taxon>
        <taxon>Paxillaceae</taxon>
        <taxon>Paxillus</taxon>
    </lineage>
</organism>
<dbReference type="Gene3D" id="3.40.640.10">
    <property type="entry name" value="Type I PLP-dependent aspartate aminotransferase-like (Major domain)"/>
    <property type="match status" value="1"/>
</dbReference>
<dbReference type="HOGENOM" id="CLU_011302_1_0_1"/>
<gene>
    <name evidence="4" type="ORF">PAXINDRAFT_11555</name>
</gene>
<comment type="similarity">
    <text evidence="3">Belongs to the trans-sulfuration enzymes family.</text>
</comment>
<sequence>MTTAIALGDIPLGQPLPPTPHALCMSLPNWEHVLGCSEGEKTILDAIVTGYPRIFIHRSLQKLIEICEQKIGHDGEKCLIFPSRRSVEHCRDFILRQAALANISAKVRTVQYQIHPGDSSSLGPNVPVAETCACLSEFHLAFFPNEVYAIARTFWKHYGLGISSRRAEHYFSLIETAQPQLPSPEERNCSLTAKEGVRAKLELRKRIASYLVHSVPESGSRINGEVAHRVTEEEVFLFPCGMAAIFNAHQLLLEVRAGQPSKSVVFGFPYTCTLKLVEKFAPGVYFFGHGLDSDIDDLERILAQGSTTNESSPPIVSLFTECPSNPLLRVVNFPRLRALADKYDFLIIIDDTVGSFANVNVLPFADIVITSLSKFVCGRGNVLGGSLVLNPNGRHYATLKDRLTHMYEDTYFDEDAIVMEGNSRDFLGRMHIINDNAESICDFLHPRSIAGGGPSESTVIKQVLYPKYTSPSNYSRCQLPNGGYGGLFSLTFVSLAASKAFYDALPCAKGPSFGYEFTLTCPYTIIVHYDELDWAAEYGVDAGLVRISAGVEKKGVLLGWIEGALKAAEACVGVRSCSLGTC</sequence>
<evidence type="ECO:0000313" key="5">
    <source>
        <dbReference type="Proteomes" id="UP000053647"/>
    </source>
</evidence>